<dbReference type="InterPro" id="IPR046960">
    <property type="entry name" value="PPR_At4g14850-like_plant"/>
</dbReference>
<organism evidence="3 4">
    <name type="scientific">Tetracentron sinense</name>
    <name type="common">Spur-leaf</name>
    <dbReference type="NCBI Taxonomy" id="13715"/>
    <lineage>
        <taxon>Eukaryota</taxon>
        <taxon>Viridiplantae</taxon>
        <taxon>Streptophyta</taxon>
        <taxon>Embryophyta</taxon>
        <taxon>Tracheophyta</taxon>
        <taxon>Spermatophyta</taxon>
        <taxon>Magnoliopsida</taxon>
        <taxon>Trochodendrales</taxon>
        <taxon>Trochodendraceae</taxon>
        <taxon>Tetracentron</taxon>
    </lineage>
</organism>
<dbReference type="EMBL" id="JABCRI010000003">
    <property type="protein sequence ID" value="KAF8409588.1"/>
    <property type="molecule type" value="Genomic_DNA"/>
</dbReference>
<dbReference type="PANTHER" id="PTHR47926">
    <property type="entry name" value="PENTATRICOPEPTIDE REPEAT-CONTAINING PROTEIN"/>
    <property type="match status" value="1"/>
</dbReference>
<accession>A0A835DMH7</accession>
<gene>
    <name evidence="3" type="ORF">HHK36_005666</name>
</gene>
<evidence type="ECO:0000256" key="1">
    <source>
        <dbReference type="ARBA" id="ARBA00022737"/>
    </source>
</evidence>
<dbReference type="FunFam" id="1.25.40.10:FF:001840">
    <property type="entry name" value="Uncharacterized protein"/>
    <property type="match status" value="1"/>
</dbReference>
<dbReference type="Pfam" id="PF13041">
    <property type="entry name" value="PPR_2"/>
    <property type="match status" value="1"/>
</dbReference>
<reference evidence="3 4" key="1">
    <citation type="submission" date="2020-04" db="EMBL/GenBank/DDBJ databases">
        <title>Plant Genome Project.</title>
        <authorList>
            <person name="Zhang R.-G."/>
        </authorList>
    </citation>
    <scope>NUCLEOTIDE SEQUENCE [LARGE SCALE GENOMIC DNA]</scope>
    <source>
        <strain evidence="3">YNK0</strain>
        <tissue evidence="3">Leaf</tissue>
    </source>
</reference>
<evidence type="ECO:0000313" key="4">
    <source>
        <dbReference type="Proteomes" id="UP000655225"/>
    </source>
</evidence>
<dbReference type="InterPro" id="IPR046848">
    <property type="entry name" value="E_motif"/>
</dbReference>
<evidence type="ECO:0000313" key="3">
    <source>
        <dbReference type="EMBL" id="KAF8409588.1"/>
    </source>
</evidence>
<dbReference type="PANTHER" id="PTHR47926:SF348">
    <property type="entry name" value="PENTATRICOPEPTIDE REPEAT-CONTAINING PROTEIN"/>
    <property type="match status" value="1"/>
</dbReference>
<dbReference type="InterPro" id="IPR002885">
    <property type="entry name" value="PPR_rpt"/>
</dbReference>
<dbReference type="Proteomes" id="UP000655225">
    <property type="component" value="Unassembled WGS sequence"/>
</dbReference>
<sequence length="419" mass="45761">MIRAHLNLGDPHKAILLFTHMLAHQAPPNNYTFPSLIKAASSSPSLASLVGRPIHTQVIKHGLSFDPFIQTSLVSFYGQHGDLLDARNVFEEIPQPCIVSMNSMLDALGKNGDMDSALLLFERMPERDVVSWTSIINGFGSNGYFREATGFFKNMMVHEDVMGHFVIPNEATLVSALSSCSNLDGGGALYQGRQIHGYIIRNGIELTVFLGTALIAMYGKTGCLGNALKVFKRMVVKEVCTWNAMISSLASNGREKQALEMFEKMSVEGLHANEVTFVAVLTACARAKLVEPGLGLFQSMFHDFGVVPRMEHYGCVVDLLGRAGLLKEAVEFIKRMPFEPDATVLGALLGACKVHGAVELGNYVGRRLLELQPQHCGRYVVLSNIYAGAGRWGHAAELRSAMVDAGIRKIPAYSWLGSM</sequence>
<dbReference type="NCBIfam" id="TIGR00756">
    <property type="entry name" value="PPR"/>
    <property type="match status" value="3"/>
</dbReference>
<evidence type="ECO:0008006" key="5">
    <source>
        <dbReference type="Google" id="ProtNLM"/>
    </source>
</evidence>
<dbReference type="InterPro" id="IPR011990">
    <property type="entry name" value="TPR-like_helical_dom_sf"/>
</dbReference>
<name>A0A835DMH7_TETSI</name>
<dbReference type="GO" id="GO:0003723">
    <property type="term" value="F:RNA binding"/>
    <property type="evidence" value="ECO:0007669"/>
    <property type="project" value="InterPro"/>
</dbReference>
<evidence type="ECO:0000256" key="2">
    <source>
        <dbReference type="PROSITE-ProRule" id="PRU00708"/>
    </source>
</evidence>
<keyword evidence="1" id="KW-0677">Repeat</keyword>
<dbReference type="FunFam" id="1.25.40.10:FF:000144">
    <property type="entry name" value="Pentatricopeptide repeat-containing protein, mitochondrial"/>
    <property type="match status" value="1"/>
</dbReference>
<proteinExistence type="predicted"/>
<dbReference type="GO" id="GO:0009451">
    <property type="term" value="P:RNA modification"/>
    <property type="evidence" value="ECO:0007669"/>
    <property type="project" value="InterPro"/>
</dbReference>
<dbReference type="Gene3D" id="1.25.40.10">
    <property type="entry name" value="Tetratricopeptide repeat domain"/>
    <property type="match status" value="3"/>
</dbReference>
<protein>
    <recommendedName>
        <fullName evidence="5">Pentatricopeptide repeat-containing protein</fullName>
    </recommendedName>
</protein>
<dbReference type="Pfam" id="PF20431">
    <property type="entry name" value="E_motif"/>
    <property type="match status" value="1"/>
</dbReference>
<dbReference type="AlphaFoldDB" id="A0A835DMH7"/>
<dbReference type="PROSITE" id="PS51375">
    <property type="entry name" value="PPR"/>
    <property type="match status" value="2"/>
</dbReference>
<feature type="repeat" description="PPR" evidence="2">
    <location>
        <begin position="97"/>
        <end position="131"/>
    </location>
</feature>
<dbReference type="OMA" id="QHCGQYV"/>
<feature type="repeat" description="PPR" evidence="2">
    <location>
        <begin position="238"/>
        <end position="272"/>
    </location>
</feature>
<dbReference type="Pfam" id="PF01535">
    <property type="entry name" value="PPR"/>
    <property type="match status" value="5"/>
</dbReference>
<dbReference type="OrthoDB" id="185373at2759"/>
<keyword evidence="4" id="KW-1185">Reference proteome</keyword>
<comment type="caution">
    <text evidence="3">The sequence shown here is derived from an EMBL/GenBank/DDBJ whole genome shotgun (WGS) entry which is preliminary data.</text>
</comment>